<protein>
    <submittedName>
        <fullName evidence="17">Chemotaxis protein</fullName>
    </submittedName>
</protein>
<sequence length="821" mass="92008">MKILMSILMPILWVFNHLSFRRKFLLVGALVMIPTFILSVLVVMNPVTVRQEAHIQARGLEHLSPLRQLMELGAQHRGLMVTVLYGNSRVTAEIQSLRVSIRQQLQQLQQQSEQTEYRLLAQAEWQKLHTQWQQLEQEREGAESFYQHTQWLSEVRDLQRVVAERSGLVASESLQTIYLMRLITGELSLLADVIGQVRGLGSALLRQQQAGKPTVHEQRERLLRLNDSLNRQVTSVRDSLRVLNIVAPDANLSGLAERFEEYLRPFQKNVNDTFVQEARTPTAQVFFQQGTAVVDQVFPVYDYALDRVNSYVQSRMRNARSLLWSTGILVASVFLLLLMSFSALYLGIRKNVDTITQAARQLATGNLNEVVTIQSVDEFATIADYFNEAVVETGYSVEAIRSSSAGFEKLGNENYQAITEVAKQTGEQRRELDQAAASMEQMSTAVADIARSSQLAADETQRALQAASLGENKVGQVAVDIDGLATEVANAQQAIEIIEEDSKAIVLILDTIHSITEQTNLLALNAAIEAARAGESGRGFAVVANEVRELAQRVQGSTHEIEAVVSKLNKSIHGASELMEHSNQLARETVTDAEDAAGSLTKILNNVSEISSLNTQIATAAEEQSQVTDTVQMNISLLLDSACEMERQAKAAHESSAMLTTLGGEVQSLVERYSLDPDTVASRAAKQTKLIEWQPEFDVGVKEVNRQHQRLISIANELHRLSQRDDNDYGVKRVIAALANYTQTHFRYEELLLERHGYDDLEEHKRKHKALINDVLEFGRRVDRGEPVVDELLDFVKNWLIHHILKSDMAYRDHLNSQGVF</sequence>
<keyword evidence="9 11" id="KW-0807">Transducer</keyword>
<dbReference type="PANTHER" id="PTHR32089:SF119">
    <property type="entry name" value="METHYL-ACCEPTING CHEMOTAXIS PROTEIN CTPL"/>
    <property type="match status" value="1"/>
</dbReference>
<evidence type="ECO:0000256" key="10">
    <source>
        <dbReference type="ARBA" id="ARBA00029447"/>
    </source>
</evidence>
<proteinExistence type="inferred from homology"/>
<dbReference type="InterPro" id="IPR000727">
    <property type="entry name" value="T_SNARE_dom"/>
</dbReference>
<dbReference type="PROSITE" id="PS50885">
    <property type="entry name" value="HAMP"/>
    <property type="match status" value="1"/>
</dbReference>
<feature type="transmembrane region" description="Helical" evidence="13">
    <location>
        <begin position="24"/>
        <end position="44"/>
    </location>
</feature>
<keyword evidence="7" id="KW-0408">Iron</keyword>
<dbReference type="CDD" id="cd11386">
    <property type="entry name" value="MCP_signal"/>
    <property type="match status" value="1"/>
</dbReference>
<dbReference type="RefSeq" id="WP_126758205.1">
    <property type="nucleotide sequence ID" value="NZ_PIPQ01000012.1"/>
</dbReference>
<keyword evidence="6 13" id="KW-1133">Transmembrane helix</keyword>
<evidence type="ECO:0000256" key="2">
    <source>
        <dbReference type="ARBA" id="ARBA00010587"/>
    </source>
</evidence>
<evidence type="ECO:0000256" key="4">
    <source>
        <dbReference type="ARBA" id="ARBA00022692"/>
    </source>
</evidence>
<evidence type="ECO:0000256" key="8">
    <source>
        <dbReference type="ARBA" id="ARBA00023136"/>
    </source>
</evidence>
<accession>A0A432WTR6</accession>
<dbReference type="OrthoDB" id="9765653at2"/>
<evidence type="ECO:0000256" key="11">
    <source>
        <dbReference type="PROSITE-ProRule" id="PRU00284"/>
    </source>
</evidence>
<keyword evidence="8 13" id="KW-0472">Membrane</keyword>
<dbReference type="PROSITE" id="PS00550">
    <property type="entry name" value="HEMERYTHRINS"/>
    <property type="match status" value="1"/>
</dbReference>
<evidence type="ECO:0000259" key="16">
    <source>
        <dbReference type="PROSITE" id="PS50885"/>
    </source>
</evidence>
<dbReference type="InterPro" id="IPR004089">
    <property type="entry name" value="MCPsignal_dom"/>
</dbReference>
<evidence type="ECO:0000313" key="17">
    <source>
        <dbReference type="EMBL" id="RUO37159.1"/>
    </source>
</evidence>
<dbReference type="Proteomes" id="UP000286976">
    <property type="component" value="Unassembled WGS sequence"/>
</dbReference>
<feature type="coiled-coil region" evidence="12">
    <location>
        <begin position="91"/>
        <end position="118"/>
    </location>
</feature>
<keyword evidence="3" id="KW-1003">Cell membrane</keyword>
<evidence type="ECO:0000259" key="14">
    <source>
        <dbReference type="PROSITE" id="PS50111"/>
    </source>
</evidence>
<dbReference type="InterPro" id="IPR012312">
    <property type="entry name" value="Hemerythrin-like"/>
</dbReference>
<gene>
    <name evidence="17" type="ORF">CWE15_11400</name>
</gene>
<dbReference type="Gene3D" id="1.10.287.950">
    <property type="entry name" value="Methyl-accepting chemotaxis protein"/>
    <property type="match status" value="1"/>
</dbReference>
<dbReference type="PANTHER" id="PTHR32089">
    <property type="entry name" value="METHYL-ACCEPTING CHEMOTAXIS PROTEIN MCPB"/>
    <property type="match status" value="1"/>
</dbReference>
<comment type="similarity">
    <text evidence="10">Belongs to the methyl-accepting chemotaxis (MCP) protein family.</text>
</comment>
<comment type="caution">
    <text evidence="17">The sequence shown here is derived from an EMBL/GenBank/DDBJ whole genome shotgun (WGS) entry which is preliminary data.</text>
</comment>
<dbReference type="GO" id="GO:0005886">
    <property type="term" value="C:plasma membrane"/>
    <property type="evidence" value="ECO:0007669"/>
    <property type="project" value="UniProtKB-SubCell"/>
</dbReference>
<dbReference type="Pfam" id="PF01814">
    <property type="entry name" value="Hemerythrin"/>
    <property type="match status" value="1"/>
</dbReference>
<feature type="domain" description="Methyl-accepting transducer" evidence="14">
    <location>
        <begin position="403"/>
        <end position="639"/>
    </location>
</feature>
<dbReference type="InterPro" id="IPR035938">
    <property type="entry name" value="Hemerythrin-like_sf"/>
</dbReference>
<dbReference type="SMART" id="SM00304">
    <property type="entry name" value="HAMP"/>
    <property type="match status" value="2"/>
</dbReference>
<evidence type="ECO:0000256" key="5">
    <source>
        <dbReference type="ARBA" id="ARBA00022723"/>
    </source>
</evidence>
<keyword evidence="4 13" id="KW-0812">Transmembrane</keyword>
<dbReference type="SMART" id="SM00283">
    <property type="entry name" value="MA"/>
    <property type="match status" value="1"/>
</dbReference>
<dbReference type="GO" id="GO:0006935">
    <property type="term" value="P:chemotaxis"/>
    <property type="evidence" value="ECO:0007669"/>
    <property type="project" value="UniProtKB-ARBA"/>
</dbReference>
<dbReference type="InterPro" id="IPR003660">
    <property type="entry name" value="HAMP_dom"/>
</dbReference>
<dbReference type="GO" id="GO:0007165">
    <property type="term" value="P:signal transduction"/>
    <property type="evidence" value="ECO:0007669"/>
    <property type="project" value="UniProtKB-KW"/>
</dbReference>
<dbReference type="GO" id="GO:0046872">
    <property type="term" value="F:metal ion binding"/>
    <property type="evidence" value="ECO:0007669"/>
    <property type="project" value="UniProtKB-KW"/>
</dbReference>
<dbReference type="CDD" id="cd12107">
    <property type="entry name" value="Hemerythrin"/>
    <property type="match status" value="1"/>
</dbReference>
<dbReference type="SUPFAM" id="SSF47188">
    <property type="entry name" value="Hemerythrin-like"/>
    <property type="match status" value="1"/>
</dbReference>
<evidence type="ECO:0000256" key="1">
    <source>
        <dbReference type="ARBA" id="ARBA00004429"/>
    </source>
</evidence>
<evidence type="ECO:0000313" key="18">
    <source>
        <dbReference type="Proteomes" id="UP000286976"/>
    </source>
</evidence>
<name>A0A432WTR6_9GAMM</name>
<dbReference type="FunFam" id="1.10.287.950:FF:000001">
    <property type="entry name" value="Methyl-accepting chemotaxis sensory transducer"/>
    <property type="match status" value="1"/>
</dbReference>
<keyword evidence="12" id="KW-0175">Coiled coil</keyword>
<evidence type="ECO:0000256" key="7">
    <source>
        <dbReference type="ARBA" id="ARBA00023004"/>
    </source>
</evidence>
<dbReference type="PROSITE" id="PS50192">
    <property type="entry name" value="T_SNARE"/>
    <property type="match status" value="1"/>
</dbReference>
<dbReference type="Gene3D" id="1.20.120.50">
    <property type="entry name" value="Hemerythrin-like"/>
    <property type="match status" value="1"/>
</dbReference>
<feature type="domain" description="HAMP" evidence="16">
    <location>
        <begin position="346"/>
        <end position="398"/>
    </location>
</feature>
<comment type="subcellular location">
    <subcellularLocation>
        <location evidence="1">Cell inner membrane</location>
        <topology evidence="1">Multi-pass membrane protein</topology>
    </subcellularLocation>
</comment>
<dbReference type="AlphaFoldDB" id="A0A432WTR6"/>
<dbReference type="Pfam" id="PF00015">
    <property type="entry name" value="MCPsignal"/>
    <property type="match status" value="1"/>
</dbReference>
<keyword evidence="3" id="KW-0997">Cell inner membrane</keyword>
<dbReference type="NCBIfam" id="NF002007">
    <property type="entry name" value="PRK00808.1"/>
    <property type="match status" value="1"/>
</dbReference>
<organism evidence="17 18">
    <name type="scientific">Aliidiomarina taiwanensis</name>
    <dbReference type="NCBI Taxonomy" id="946228"/>
    <lineage>
        <taxon>Bacteria</taxon>
        <taxon>Pseudomonadati</taxon>
        <taxon>Pseudomonadota</taxon>
        <taxon>Gammaproteobacteria</taxon>
        <taxon>Alteromonadales</taxon>
        <taxon>Idiomarinaceae</taxon>
        <taxon>Aliidiomarina</taxon>
    </lineage>
</organism>
<dbReference type="NCBIfam" id="TIGR02481">
    <property type="entry name" value="hemeryth_dom"/>
    <property type="match status" value="1"/>
</dbReference>
<evidence type="ECO:0000256" key="6">
    <source>
        <dbReference type="ARBA" id="ARBA00022989"/>
    </source>
</evidence>
<evidence type="ECO:0000256" key="13">
    <source>
        <dbReference type="SAM" id="Phobius"/>
    </source>
</evidence>
<dbReference type="InterPro" id="IPR012827">
    <property type="entry name" value="Hemerythrin_metal-bd"/>
</dbReference>
<evidence type="ECO:0000256" key="9">
    <source>
        <dbReference type="ARBA" id="ARBA00023224"/>
    </source>
</evidence>
<feature type="domain" description="T-SNARE coiled-coil homology" evidence="15">
    <location>
        <begin position="590"/>
        <end position="636"/>
    </location>
</feature>
<dbReference type="PROSITE" id="PS50111">
    <property type="entry name" value="CHEMOTAXIS_TRANSDUC_2"/>
    <property type="match status" value="1"/>
</dbReference>
<dbReference type="SUPFAM" id="SSF58104">
    <property type="entry name" value="Methyl-accepting chemotaxis protein (MCP) signaling domain"/>
    <property type="match status" value="1"/>
</dbReference>
<evidence type="ECO:0000256" key="3">
    <source>
        <dbReference type="ARBA" id="ARBA00022519"/>
    </source>
</evidence>
<dbReference type="Pfam" id="PF00672">
    <property type="entry name" value="HAMP"/>
    <property type="match status" value="1"/>
</dbReference>
<dbReference type="EMBL" id="PIPQ01000012">
    <property type="protein sequence ID" value="RUO37159.1"/>
    <property type="molecule type" value="Genomic_DNA"/>
</dbReference>
<dbReference type="NCBIfam" id="NF033749">
    <property type="entry name" value="bact_hemeryth"/>
    <property type="match status" value="1"/>
</dbReference>
<dbReference type="InterPro" id="IPR016131">
    <property type="entry name" value="Haemerythrin_Fe_BS"/>
</dbReference>
<keyword evidence="5" id="KW-0479">Metal-binding</keyword>
<evidence type="ECO:0000256" key="12">
    <source>
        <dbReference type="SAM" id="Coils"/>
    </source>
</evidence>
<reference evidence="17 18" key="1">
    <citation type="journal article" date="2011" name="Front. Microbiol.">
        <title>Genomic signatures of strain selection and enhancement in Bacillus atrophaeus var. globigii, a historical biowarfare simulant.</title>
        <authorList>
            <person name="Gibbons H.S."/>
            <person name="Broomall S.M."/>
            <person name="McNew L.A."/>
            <person name="Daligault H."/>
            <person name="Chapman C."/>
            <person name="Bruce D."/>
            <person name="Karavis M."/>
            <person name="Krepps M."/>
            <person name="McGregor P.A."/>
            <person name="Hong C."/>
            <person name="Park K.H."/>
            <person name="Akmal A."/>
            <person name="Feldman A."/>
            <person name="Lin J.S."/>
            <person name="Chang W.E."/>
            <person name="Higgs B.W."/>
            <person name="Demirev P."/>
            <person name="Lindquist J."/>
            <person name="Liem A."/>
            <person name="Fochler E."/>
            <person name="Read T.D."/>
            <person name="Tapia R."/>
            <person name="Johnson S."/>
            <person name="Bishop-Lilly K.A."/>
            <person name="Detter C."/>
            <person name="Han C."/>
            <person name="Sozhamannan S."/>
            <person name="Rosenzweig C.N."/>
            <person name="Skowronski E.W."/>
        </authorList>
    </citation>
    <scope>NUCLEOTIDE SEQUENCE [LARGE SCALE GENOMIC DNA]</scope>
    <source>
        <strain evidence="17 18">AIT1</strain>
    </source>
</reference>
<comment type="similarity">
    <text evidence="2">Belongs to the hemerythrin family.</text>
</comment>
<feature type="transmembrane region" description="Helical" evidence="13">
    <location>
        <begin position="322"/>
        <end position="348"/>
    </location>
</feature>
<keyword evidence="18" id="KW-1185">Reference proteome</keyword>
<dbReference type="CDD" id="cd06225">
    <property type="entry name" value="HAMP"/>
    <property type="match status" value="1"/>
</dbReference>
<evidence type="ECO:0000259" key="15">
    <source>
        <dbReference type="PROSITE" id="PS50192"/>
    </source>
</evidence>